<name>A0A0F7SAD1_9BASI</name>
<organism evidence="1 2">
    <name type="scientific">Sporisorium scitamineum</name>
    <dbReference type="NCBI Taxonomy" id="49012"/>
    <lineage>
        <taxon>Eukaryota</taxon>
        <taxon>Fungi</taxon>
        <taxon>Dikarya</taxon>
        <taxon>Basidiomycota</taxon>
        <taxon>Ustilaginomycotina</taxon>
        <taxon>Ustilaginomycetes</taxon>
        <taxon>Ustilaginales</taxon>
        <taxon>Ustilaginaceae</taxon>
        <taxon>Sporisorium</taxon>
    </lineage>
</organism>
<evidence type="ECO:0000313" key="1">
    <source>
        <dbReference type="EMBL" id="CDW98414.1"/>
    </source>
</evidence>
<sequence>MPSGPSLSASSYEASASIWGPTAARSQFMSQQGPLGQQQLQQ</sequence>
<keyword evidence="2" id="KW-1185">Reference proteome</keyword>
<dbReference type="AlphaFoldDB" id="A0A0F7SAD1"/>
<accession>A0A0F7SAD1</accession>
<protein>
    <submittedName>
        <fullName evidence="1">Uncharacterized protein</fullName>
    </submittedName>
</protein>
<gene>
    <name evidence="1" type="primary">SSCI54500.1</name>
</gene>
<evidence type="ECO:0000313" key="2">
    <source>
        <dbReference type="Proteomes" id="UP000242770"/>
    </source>
</evidence>
<proteinExistence type="predicted"/>
<reference evidence="2" key="1">
    <citation type="submission" date="2014-06" db="EMBL/GenBank/DDBJ databases">
        <authorList>
            <person name="Berkman P.J."/>
        </authorList>
    </citation>
    <scope>NUCLEOTIDE SEQUENCE [LARGE SCALE GENOMIC DNA]</scope>
</reference>
<dbReference type="EMBL" id="CCFA01003260">
    <property type="protein sequence ID" value="CDW98414.1"/>
    <property type="molecule type" value="Genomic_DNA"/>
</dbReference>
<dbReference type="Proteomes" id="UP000242770">
    <property type="component" value="Unassembled WGS sequence"/>
</dbReference>